<dbReference type="Gene3D" id="3.30.450.40">
    <property type="match status" value="1"/>
</dbReference>
<keyword evidence="2" id="KW-0238">DNA-binding</keyword>
<evidence type="ECO:0000256" key="3">
    <source>
        <dbReference type="ARBA" id="ARBA00023163"/>
    </source>
</evidence>
<reference evidence="8 9" key="1">
    <citation type="journal article" date="2018" name="J. Microbiol.">
        <title>Salicibibacter kimchii gen. nov., sp. nov., a moderately halophilic and alkalitolerant bacterium in the family Bacillaceae, isolated from kimchi.</title>
        <authorList>
            <person name="Jang J.Y."/>
            <person name="Oh Y.J."/>
            <person name="Lim S.K."/>
            <person name="Park H.K."/>
            <person name="Lee C."/>
            <person name="Kim J.Y."/>
            <person name="Lee M.A."/>
            <person name="Choi H.J."/>
        </authorList>
    </citation>
    <scope>NUCLEOTIDE SEQUENCE [LARGE SCALE GENOMIC DNA]</scope>
    <source>
        <strain evidence="8 9">NKC1-1</strain>
    </source>
</reference>
<evidence type="ECO:0000256" key="4">
    <source>
        <dbReference type="ARBA" id="ARBA00058938"/>
    </source>
</evidence>
<dbReference type="InterPro" id="IPR036388">
    <property type="entry name" value="WH-like_DNA-bd_sf"/>
</dbReference>
<dbReference type="AlphaFoldDB" id="A0A345C0N2"/>
<evidence type="ECO:0000259" key="7">
    <source>
        <dbReference type="PROSITE" id="PS51078"/>
    </source>
</evidence>
<dbReference type="InterPro" id="IPR029016">
    <property type="entry name" value="GAF-like_dom_sf"/>
</dbReference>
<dbReference type="FunFam" id="1.10.10.10:FF:000056">
    <property type="entry name" value="IclR family transcriptional regulator"/>
    <property type="match status" value="1"/>
</dbReference>
<comment type="function">
    <text evidence="4">May be an activator protein for the gylABX operon.</text>
</comment>
<dbReference type="OrthoDB" id="9778379at2"/>
<dbReference type="Pfam" id="PF09339">
    <property type="entry name" value="HTH_IclR"/>
    <property type="match status" value="1"/>
</dbReference>
<proteinExistence type="predicted"/>
<dbReference type="GO" id="GO:0003677">
    <property type="term" value="F:DNA binding"/>
    <property type="evidence" value="ECO:0007669"/>
    <property type="project" value="UniProtKB-KW"/>
</dbReference>
<keyword evidence="9" id="KW-1185">Reference proteome</keyword>
<evidence type="ECO:0000313" key="9">
    <source>
        <dbReference type="Proteomes" id="UP000252100"/>
    </source>
</evidence>
<dbReference type="GO" id="GO:0003700">
    <property type="term" value="F:DNA-binding transcription factor activity"/>
    <property type="evidence" value="ECO:0007669"/>
    <property type="project" value="TreeGrafter"/>
</dbReference>
<dbReference type="GO" id="GO:0045892">
    <property type="term" value="P:negative regulation of DNA-templated transcription"/>
    <property type="evidence" value="ECO:0007669"/>
    <property type="project" value="TreeGrafter"/>
</dbReference>
<dbReference type="PANTHER" id="PTHR30136">
    <property type="entry name" value="HELIX-TURN-HELIX TRANSCRIPTIONAL REGULATOR, ICLR FAMILY"/>
    <property type="match status" value="1"/>
</dbReference>
<evidence type="ECO:0000256" key="2">
    <source>
        <dbReference type="ARBA" id="ARBA00023125"/>
    </source>
</evidence>
<keyword evidence="1" id="KW-0805">Transcription regulation</keyword>
<organism evidence="8 9">
    <name type="scientific">Salicibibacter kimchii</name>
    <dbReference type="NCBI Taxonomy" id="2099786"/>
    <lineage>
        <taxon>Bacteria</taxon>
        <taxon>Bacillati</taxon>
        <taxon>Bacillota</taxon>
        <taxon>Bacilli</taxon>
        <taxon>Bacillales</taxon>
        <taxon>Bacillaceae</taxon>
        <taxon>Salicibibacter</taxon>
    </lineage>
</organism>
<dbReference type="SUPFAM" id="SSF46785">
    <property type="entry name" value="Winged helix' DNA-binding domain"/>
    <property type="match status" value="1"/>
</dbReference>
<feature type="domain" description="IclR-ED" evidence="7">
    <location>
        <begin position="70"/>
        <end position="252"/>
    </location>
</feature>
<dbReference type="PROSITE" id="PS51078">
    <property type="entry name" value="ICLR_ED"/>
    <property type="match status" value="1"/>
</dbReference>
<dbReference type="Proteomes" id="UP000252100">
    <property type="component" value="Chromosome"/>
</dbReference>
<protein>
    <recommendedName>
        <fullName evidence="5">Glycerol operon regulatory protein</fullName>
    </recommendedName>
</protein>
<dbReference type="SMART" id="SM00346">
    <property type="entry name" value="HTH_ICLR"/>
    <property type="match status" value="1"/>
</dbReference>
<dbReference type="EMBL" id="CP031092">
    <property type="protein sequence ID" value="AXF56763.1"/>
    <property type="molecule type" value="Genomic_DNA"/>
</dbReference>
<dbReference type="SUPFAM" id="SSF55781">
    <property type="entry name" value="GAF domain-like"/>
    <property type="match status" value="1"/>
</dbReference>
<accession>A0A345C0N2</accession>
<evidence type="ECO:0000313" key="8">
    <source>
        <dbReference type="EMBL" id="AXF56763.1"/>
    </source>
</evidence>
<dbReference type="InterPro" id="IPR050707">
    <property type="entry name" value="HTH_MetabolicPath_Reg"/>
</dbReference>
<dbReference type="InterPro" id="IPR014757">
    <property type="entry name" value="Tscrpt_reg_IclR_C"/>
</dbReference>
<dbReference type="Gene3D" id="1.10.10.10">
    <property type="entry name" value="Winged helix-like DNA-binding domain superfamily/Winged helix DNA-binding domain"/>
    <property type="match status" value="1"/>
</dbReference>
<gene>
    <name evidence="8" type="ORF">DT065_12595</name>
</gene>
<dbReference type="PROSITE" id="PS51077">
    <property type="entry name" value="HTH_ICLR"/>
    <property type="match status" value="1"/>
</dbReference>
<dbReference type="InterPro" id="IPR005471">
    <property type="entry name" value="Tscrpt_reg_IclR_N"/>
</dbReference>
<dbReference type="RefSeq" id="WP_114373981.1">
    <property type="nucleotide sequence ID" value="NZ_CP031092.1"/>
</dbReference>
<dbReference type="KEGG" id="rue:DT065_12595"/>
<dbReference type="InterPro" id="IPR036390">
    <property type="entry name" value="WH_DNA-bd_sf"/>
</dbReference>
<evidence type="ECO:0000256" key="1">
    <source>
        <dbReference type="ARBA" id="ARBA00023015"/>
    </source>
</evidence>
<dbReference type="PANTHER" id="PTHR30136:SF35">
    <property type="entry name" value="HTH-TYPE TRANSCRIPTIONAL REGULATOR RV1719"/>
    <property type="match status" value="1"/>
</dbReference>
<name>A0A345C0N2_9BACI</name>
<feature type="domain" description="HTH iclR-type" evidence="6">
    <location>
        <begin position="7"/>
        <end position="69"/>
    </location>
</feature>
<evidence type="ECO:0000259" key="6">
    <source>
        <dbReference type="PROSITE" id="PS51077"/>
    </source>
</evidence>
<dbReference type="Pfam" id="PF01614">
    <property type="entry name" value="IclR_C"/>
    <property type="match status" value="1"/>
</dbReference>
<sequence length="258" mass="28816">MQTENSLSSVRNALKILHSFTMNHPQKGVRELAKELGIGKSSVQRILITLASEGFVKKDNETNKYELGVSVLGLSSIVLANIELHTESLPEIKKLAERCQLTCHLVVLENLEIVYVHKEEGRYSINLPSYSGLYNHSHCTSSGKLLLAYSDPAFREVLIERGLTQFTPNTITNPTIFRDELRHIYKKGYSVSNEEFQIGVNSISTPIRDHSGKVIAAVNLVGSKSRLSKQRFSSFTKELKQTGVNISEKLGHGIMSKF</sequence>
<evidence type="ECO:0000256" key="5">
    <source>
        <dbReference type="ARBA" id="ARBA00070406"/>
    </source>
</evidence>
<keyword evidence="3" id="KW-0804">Transcription</keyword>